<reference evidence="5" key="2">
    <citation type="submission" date="2020-11" db="EMBL/GenBank/DDBJ databases">
        <authorList>
            <person name="McCartney M.A."/>
            <person name="Auch B."/>
            <person name="Kono T."/>
            <person name="Mallez S."/>
            <person name="Becker A."/>
            <person name="Gohl D.M."/>
            <person name="Silverstein K.A.T."/>
            <person name="Koren S."/>
            <person name="Bechman K.B."/>
            <person name="Herman A."/>
            <person name="Abrahante J.E."/>
            <person name="Garbe J."/>
        </authorList>
    </citation>
    <scope>NUCLEOTIDE SEQUENCE</scope>
    <source>
        <strain evidence="5">Duluth1</strain>
        <tissue evidence="5">Whole animal</tissue>
    </source>
</reference>
<feature type="transmembrane region" description="Helical" evidence="3">
    <location>
        <begin position="94"/>
        <end position="116"/>
    </location>
</feature>
<keyword evidence="3" id="KW-1133">Transmembrane helix</keyword>
<evidence type="ECO:0000313" key="5">
    <source>
        <dbReference type="EMBL" id="KAH3716435.1"/>
    </source>
</evidence>
<evidence type="ECO:0000256" key="1">
    <source>
        <dbReference type="ARBA" id="ARBA00023157"/>
    </source>
</evidence>
<dbReference type="InterPro" id="IPR035976">
    <property type="entry name" value="Sushi/SCR/CCP_sf"/>
</dbReference>
<dbReference type="AlphaFoldDB" id="A0A9D4HEN6"/>
<dbReference type="CDD" id="cd00033">
    <property type="entry name" value="CCP"/>
    <property type="match status" value="1"/>
</dbReference>
<keyword evidence="2" id="KW-0768">Sushi</keyword>
<keyword evidence="1" id="KW-1015">Disulfide bond</keyword>
<organism evidence="5 6">
    <name type="scientific">Dreissena polymorpha</name>
    <name type="common">Zebra mussel</name>
    <name type="synonym">Mytilus polymorpha</name>
    <dbReference type="NCBI Taxonomy" id="45954"/>
    <lineage>
        <taxon>Eukaryota</taxon>
        <taxon>Metazoa</taxon>
        <taxon>Spiralia</taxon>
        <taxon>Lophotrochozoa</taxon>
        <taxon>Mollusca</taxon>
        <taxon>Bivalvia</taxon>
        <taxon>Autobranchia</taxon>
        <taxon>Heteroconchia</taxon>
        <taxon>Euheterodonta</taxon>
        <taxon>Imparidentia</taxon>
        <taxon>Neoheterodontei</taxon>
        <taxon>Myida</taxon>
        <taxon>Dreissenoidea</taxon>
        <taxon>Dreissenidae</taxon>
        <taxon>Dreissena</taxon>
    </lineage>
</organism>
<keyword evidence="3" id="KW-0472">Membrane</keyword>
<evidence type="ECO:0000256" key="3">
    <source>
        <dbReference type="SAM" id="Phobius"/>
    </source>
</evidence>
<proteinExistence type="predicted"/>
<gene>
    <name evidence="5" type="ORF">DPMN_059158</name>
</gene>
<dbReference type="EMBL" id="JAIWYP010000013">
    <property type="protein sequence ID" value="KAH3716435.1"/>
    <property type="molecule type" value="Genomic_DNA"/>
</dbReference>
<dbReference type="Pfam" id="PF00084">
    <property type="entry name" value="Sushi"/>
    <property type="match status" value="1"/>
</dbReference>
<dbReference type="InterPro" id="IPR000436">
    <property type="entry name" value="Sushi_SCR_CCP_dom"/>
</dbReference>
<dbReference type="Gene3D" id="2.10.70.10">
    <property type="entry name" value="Complement Module, domain 1"/>
    <property type="match status" value="1"/>
</dbReference>
<feature type="domain" description="Sushi" evidence="4">
    <location>
        <begin position="20"/>
        <end position="72"/>
    </location>
</feature>
<comment type="caution">
    <text evidence="2">Lacks conserved residue(s) required for the propagation of feature annotation.</text>
</comment>
<evidence type="ECO:0000313" key="6">
    <source>
        <dbReference type="Proteomes" id="UP000828390"/>
    </source>
</evidence>
<comment type="caution">
    <text evidence="5">The sequence shown here is derived from an EMBL/GenBank/DDBJ whole genome shotgun (WGS) entry which is preliminary data.</text>
</comment>
<accession>A0A9D4HEN6</accession>
<dbReference type="Proteomes" id="UP000828390">
    <property type="component" value="Unassembled WGS sequence"/>
</dbReference>
<keyword evidence="3" id="KW-0812">Transmembrane</keyword>
<sequence>MKADSTKRQISSFILVSSVLPCVTDGSVGAGGPFTHGDIVIVSCNAGFLPLGNNFFTCACDGFWSGKPSCVRREVIKMPYMLWTLRKDTYIGPLFDGAVVAVCSLMCMLIHCSLYLKPRVIVINDIKTLFQIARVSSSHETANIKFHFRMRRLTECPRWQCGCW</sequence>
<keyword evidence="6" id="KW-1185">Reference proteome</keyword>
<name>A0A9D4HEN6_DREPO</name>
<dbReference type="PROSITE" id="PS50923">
    <property type="entry name" value="SUSHI"/>
    <property type="match status" value="1"/>
</dbReference>
<reference evidence="5" key="1">
    <citation type="journal article" date="2019" name="bioRxiv">
        <title>The Genome of the Zebra Mussel, Dreissena polymorpha: A Resource for Invasive Species Research.</title>
        <authorList>
            <person name="McCartney M.A."/>
            <person name="Auch B."/>
            <person name="Kono T."/>
            <person name="Mallez S."/>
            <person name="Zhang Y."/>
            <person name="Obille A."/>
            <person name="Becker A."/>
            <person name="Abrahante J.E."/>
            <person name="Garbe J."/>
            <person name="Badalamenti J.P."/>
            <person name="Herman A."/>
            <person name="Mangelson H."/>
            <person name="Liachko I."/>
            <person name="Sullivan S."/>
            <person name="Sone E.D."/>
            <person name="Koren S."/>
            <person name="Silverstein K.A.T."/>
            <person name="Beckman K.B."/>
            <person name="Gohl D.M."/>
        </authorList>
    </citation>
    <scope>NUCLEOTIDE SEQUENCE</scope>
    <source>
        <strain evidence="5">Duluth1</strain>
        <tissue evidence="5">Whole animal</tissue>
    </source>
</reference>
<dbReference type="SUPFAM" id="SSF57535">
    <property type="entry name" value="Complement control module/SCR domain"/>
    <property type="match status" value="1"/>
</dbReference>
<evidence type="ECO:0000256" key="2">
    <source>
        <dbReference type="PROSITE-ProRule" id="PRU00302"/>
    </source>
</evidence>
<protein>
    <recommendedName>
        <fullName evidence="4">Sushi domain-containing protein</fullName>
    </recommendedName>
</protein>
<evidence type="ECO:0000259" key="4">
    <source>
        <dbReference type="PROSITE" id="PS50923"/>
    </source>
</evidence>